<name>X1EFX1_9ZZZZ</name>
<comment type="caution">
    <text evidence="1">The sequence shown here is derived from an EMBL/GenBank/DDBJ whole genome shotgun (WGS) entry which is preliminary data.</text>
</comment>
<protein>
    <submittedName>
        <fullName evidence="1">Uncharacterized protein</fullName>
    </submittedName>
</protein>
<proteinExistence type="predicted"/>
<evidence type="ECO:0000313" key="1">
    <source>
        <dbReference type="EMBL" id="GAH19245.1"/>
    </source>
</evidence>
<feature type="non-terminal residue" evidence="1">
    <location>
        <position position="66"/>
    </location>
</feature>
<accession>X1EFX1</accession>
<dbReference type="AlphaFoldDB" id="X1EFX1"/>
<gene>
    <name evidence="1" type="ORF">S03H2_06626</name>
</gene>
<reference evidence="1" key="1">
    <citation type="journal article" date="2014" name="Front. Microbiol.">
        <title>High frequency of phylogenetically diverse reductive dehalogenase-homologous genes in deep subseafloor sedimentary metagenomes.</title>
        <authorList>
            <person name="Kawai M."/>
            <person name="Futagami T."/>
            <person name="Toyoda A."/>
            <person name="Takaki Y."/>
            <person name="Nishi S."/>
            <person name="Hori S."/>
            <person name="Arai W."/>
            <person name="Tsubouchi T."/>
            <person name="Morono Y."/>
            <person name="Uchiyama I."/>
            <person name="Ito T."/>
            <person name="Fujiyama A."/>
            <person name="Inagaki F."/>
            <person name="Takami H."/>
        </authorList>
    </citation>
    <scope>NUCLEOTIDE SEQUENCE</scope>
    <source>
        <strain evidence="1">Expedition CK06-06</strain>
    </source>
</reference>
<dbReference type="EMBL" id="BARU01002932">
    <property type="protein sequence ID" value="GAH19245.1"/>
    <property type="molecule type" value="Genomic_DNA"/>
</dbReference>
<sequence>MIKVPTIAELLWDLKVVQLRQLARNNRIKLVIERLFSVYNATTKEDIIEILLDSGKVTKKKIEAVR</sequence>
<organism evidence="1">
    <name type="scientific">marine sediment metagenome</name>
    <dbReference type="NCBI Taxonomy" id="412755"/>
    <lineage>
        <taxon>unclassified sequences</taxon>
        <taxon>metagenomes</taxon>
        <taxon>ecological metagenomes</taxon>
    </lineage>
</organism>